<feature type="compositionally biased region" description="Polar residues" evidence="13">
    <location>
        <begin position="231"/>
        <end position="240"/>
    </location>
</feature>
<dbReference type="GO" id="GO:0005783">
    <property type="term" value="C:endoplasmic reticulum"/>
    <property type="evidence" value="ECO:0007669"/>
    <property type="project" value="TreeGrafter"/>
</dbReference>
<keyword evidence="16" id="KW-1185">Reference proteome</keyword>
<feature type="compositionally biased region" description="Basic and acidic residues" evidence="13">
    <location>
        <begin position="536"/>
        <end position="556"/>
    </location>
</feature>
<keyword evidence="9 12" id="KW-0175">Coiled coil</keyword>
<evidence type="ECO:0000259" key="14">
    <source>
        <dbReference type="PROSITE" id="PS50105"/>
    </source>
</evidence>
<evidence type="ECO:0000256" key="5">
    <source>
        <dbReference type="ARBA" id="ARBA00022723"/>
    </source>
</evidence>
<dbReference type="InterPro" id="IPR013761">
    <property type="entry name" value="SAM/pointed_sf"/>
</dbReference>
<dbReference type="GO" id="GO:0005886">
    <property type="term" value="C:plasma membrane"/>
    <property type="evidence" value="ECO:0007669"/>
    <property type="project" value="TreeGrafter"/>
</dbReference>
<evidence type="ECO:0000256" key="2">
    <source>
        <dbReference type="ARBA" id="ARBA00022448"/>
    </source>
</evidence>
<dbReference type="Proteomes" id="UP001174909">
    <property type="component" value="Unassembled WGS sequence"/>
</dbReference>
<keyword evidence="6" id="KW-0732">Signal</keyword>
<gene>
    <name evidence="15" type="ORF">GBAR_LOCUS18691</name>
</gene>
<dbReference type="EMBL" id="CASHTH010002642">
    <property type="protein sequence ID" value="CAI8033146.1"/>
    <property type="molecule type" value="Genomic_DNA"/>
</dbReference>
<feature type="compositionally biased region" description="Basic and acidic residues" evidence="13">
    <location>
        <begin position="178"/>
        <end position="200"/>
    </location>
</feature>
<dbReference type="InterPro" id="IPR001660">
    <property type="entry name" value="SAM"/>
</dbReference>
<dbReference type="SUPFAM" id="SSF47769">
    <property type="entry name" value="SAM/Pointed domain"/>
    <property type="match status" value="1"/>
</dbReference>
<dbReference type="GO" id="GO:0051049">
    <property type="term" value="P:regulation of transport"/>
    <property type="evidence" value="ECO:0007669"/>
    <property type="project" value="UniProtKB-ARBA"/>
</dbReference>
<dbReference type="Gene3D" id="1.10.287.3550">
    <property type="match status" value="1"/>
</dbReference>
<comment type="caution">
    <text evidence="15">The sequence shown here is derived from an EMBL/GenBank/DDBJ whole genome shotgun (WGS) entry which is preliminary data.</text>
</comment>
<evidence type="ECO:0000313" key="15">
    <source>
        <dbReference type="EMBL" id="CAI8033146.1"/>
    </source>
</evidence>
<comment type="subcellular location">
    <subcellularLocation>
        <location evidence="1">Membrane</location>
        <topology evidence="1">Single-pass type I membrane protein</topology>
    </subcellularLocation>
</comment>
<dbReference type="FunFam" id="1.10.150.50:FF:000009">
    <property type="entry name" value="Stromal interaction molecule 1"/>
    <property type="match status" value="1"/>
</dbReference>
<dbReference type="GO" id="GO:0006874">
    <property type="term" value="P:intracellular calcium ion homeostasis"/>
    <property type="evidence" value="ECO:0007669"/>
    <property type="project" value="TreeGrafter"/>
</dbReference>
<evidence type="ECO:0000256" key="12">
    <source>
        <dbReference type="SAM" id="Coils"/>
    </source>
</evidence>
<evidence type="ECO:0000256" key="9">
    <source>
        <dbReference type="ARBA" id="ARBA00023054"/>
    </source>
</evidence>
<feature type="region of interest" description="Disordered" evidence="13">
    <location>
        <begin position="515"/>
        <end position="611"/>
    </location>
</feature>
<dbReference type="Gene3D" id="1.10.150.50">
    <property type="entry name" value="Transcription Factor, Ets-1"/>
    <property type="match status" value="1"/>
</dbReference>
<keyword evidence="8" id="KW-1133">Transmembrane helix</keyword>
<protein>
    <submittedName>
        <fullName evidence="15">Stromal interaction molecule 1</fullName>
    </submittedName>
</protein>
<dbReference type="GO" id="GO:0005246">
    <property type="term" value="F:calcium channel regulator activity"/>
    <property type="evidence" value="ECO:0007669"/>
    <property type="project" value="InterPro"/>
</dbReference>
<evidence type="ECO:0000256" key="6">
    <source>
        <dbReference type="ARBA" id="ARBA00022729"/>
    </source>
</evidence>
<evidence type="ECO:0000313" key="16">
    <source>
        <dbReference type="Proteomes" id="UP001174909"/>
    </source>
</evidence>
<dbReference type="InterPro" id="IPR037608">
    <property type="entry name" value="STIM1/2"/>
</dbReference>
<accession>A0AA35WY90</accession>
<dbReference type="Pfam" id="PF16533">
    <property type="entry name" value="SOAR"/>
    <property type="match status" value="1"/>
</dbReference>
<keyword evidence="3" id="KW-0109">Calcium transport</keyword>
<keyword evidence="4" id="KW-0812">Transmembrane</keyword>
<dbReference type="Gene3D" id="1.10.238.180">
    <property type="match status" value="1"/>
</dbReference>
<reference evidence="15" key="1">
    <citation type="submission" date="2023-03" db="EMBL/GenBank/DDBJ databases">
        <authorList>
            <person name="Steffen K."/>
            <person name="Cardenas P."/>
        </authorList>
    </citation>
    <scope>NUCLEOTIDE SEQUENCE</scope>
</reference>
<evidence type="ECO:0000256" key="3">
    <source>
        <dbReference type="ARBA" id="ARBA00022568"/>
    </source>
</evidence>
<dbReference type="InterPro" id="IPR032393">
    <property type="entry name" value="SOAR_STIM1/2"/>
</dbReference>
<keyword evidence="11" id="KW-0472">Membrane</keyword>
<dbReference type="PANTHER" id="PTHR15136">
    <property type="entry name" value="STROMAL INTERACTION MOLECULE HOMOLOG"/>
    <property type="match status" value="1"/>
</dbReference>
<evidence type="ECO:0000256" key="7">
    <source>
        <dbReference type="ARBA" id="ARBA00022837"/>
    </source>
</evidence>
<dbReference type="GO" id="GO:0002115">
    <property type="term" value="P:store-operated calcium entry"/>
    <property type="evidence" value="ECO:0007669"/>
    <property type="project" value="TreeGrafter"/>
</dbReference>
<feature type="domain" description="SAM" evidence="14">
    <location>
        <begin position="51"/>
        <end position="109"/>
    </location>
</feature>
<dbReference type="PANTHER" id="PTHR15136:SF5">
    <property type="entry name" value="STROMAL INTERACTION MOLECULE HOMOLOG"/>
    <property type="match status" value="1"/>
</dbReference>
<feature type="compositionally biased region" description="Low complexity" evidence="13">
    <location>
        <begin position="212"/>
        <end position="230"/>
    </location>
</feature>
<evidence type="ECO:0000256" key="10">
    <source>
        <dbReference type="ARBA" id="ARBA00023065"/>
    </source>
</evidence>
<dbReference type="GO" id="GO:0005509">
    <property type="term" value="F:calcium ion binding"/>
    <property type="evidence" value="ECO:0007669"/>
    <property type="project" value="TreeGrafter"/>
</dbReference>
<dbReference type="AlphaFoldDB" id="A0AA35WY90"/>
<dbReference type="Pfam" id="PF25578">
    <property type="entry name" value="EF-hand_STIM1"/>
    <property type="match status" value="1"/>
</dbReference>
<dbReference type="InterPro" id="IPR057835">
    <property type="entry name" value="EF-hand_STIM1/2"/>
</dbReference>
<feature type="region of interest" description="Disordered" evidence="13">
    <location>
        <begin position="178"/>
        <end position="240"/>
    </location>
</feature>
<keyword evidence="5" id="KW-0479">Metal-binding</keyword>
<feature type="coiled-coil region" evidence="12">
    <location>
        <begin position="243"/>
        <end position="313"/>
    </location>
</feature>
<evidence type="ECO:0000256" key="11">
    <source>
        <dbReference type="ARBA" id="ARBA00023136"/>
    </source>
</evidence>
<evidence type="ECO:0000256" key="8">
    <source>
        <dbReference type="ARBA" id="ARBA00022989"/>
    </source>
</evidence>
<evidence type="ECO:0000256" key="13">
    <source>
        <dbReference type="SAM" id="MobiDB-lite"/>
    </source>
</evidence>
<dbReference type="PROSITE" id="PS50105">
    <property type="entry name" value="SAM_DOMAIN"/>
    <property type="match status" value="1"/>
</dbReference>
<keyword evidence="7" id="KW-0106">Calcium</keyword>
<organism evidence="15 16">
    <name type="scientific">Geodia barretti</name>
    <name type="common">Barrett's horny sponge</name>
    <dbReference type="NCBI Taxonomy" id="519541"/>
    <lineage>
        <taxon>Eukaryota</taxon>
        <taxon>Metazoa</taxon>
        <taxon>Porifera</taxon>
        <taxon>Demospongiae</taxon>
        <taxon>Heteroscleromorpha</taxon>
        <taxon>Tetractinellida</taxon>
        <taxon>Astrophorina</taxon>
        <taxon>Geodiidae</taxon>
        <taxon>Geodia</taxon>
    </lineage>
</organism>
<keyword evidence="10" id="KW-0406">Ion transport</keyword>
<evidence type="ECO:0000256" key="4">
    <source>
        <dbReference type="ARBA" id="ARBA00022692"/>
    </source>
</evidence>
<feature type="non-terminal residue" evidence="15">
    <location>
        <position position="611"/>
    </location>
</feature>
<proteinExistence type="predicted"/>
<sequence>DCSVDLQESEEFVQMELKDNTEKSHRFHETDSQITSEDLWLSWQQNEVFHWTSAEVVHWLTVYVELPQYGDVFYKLNVTGRHLPRLANNTRGMLQSLLGVTDSQHKQKLRLRAMDLVLFGPPNGKYSLWKDVVVALSVSLCVVGVAYALRQRRVTQQRIDTFLESFREKERELRALHEKLEEQKEGCDETDGGRRGREETGGEEGDSSPAKSFPGSSPSPESEASLPPFSRNSSASTSFDGSLARAQEEIVLLRRELNDLGSQLASNTLSRSLLQSLLQDSCRYEREHVEKRRREAQDEITRAQRVCDKIKKRRTSLFGTFHLANSSALEEAGLQITRAVNNMQKVSESFEEYHQRWRRIEQVCNFPHHLCVGWPRRDGLPSPLILNPSRHLQPLPQEPRAAELHRRSPLAPRQLLSSLGRLRSSETNSFSFGDSPSASLRRGRYCTTGGGGSLERDCAHSASSSAIYNHQGSCPAFSSNLPRGRTHTLPPTSSLPRNFTVSGRLVSRHDSYNAAVEGENSCPGDVLANDRGMRKRMSESGIEKTATRRGSRDGGGRRGSIKRQSAVGLSAVHEEEMFGSSDSKEGAGPVAISTTGGVRGGVTGTSAHSTV</sequence>
<dbReference type="Pfam" id="PF00536">
    <property type="entry name" value="SAM_1"/>
    <property type="match status" value="1"/>
</dbReference>
<name>A0AA35WY90_GEOBA</name>
<keyword evidence="2" id="KW-0813">Transport</keyword>
<evidence type="ECO:0000256" key="1">
    <source>
        <dbReference type="ARBA" id="ARBA00004479"/>
    </source>
</evidence>